<gene>
    <name evidence="3" type="ORF">UV73_C0014G0011</name>
</gene>
<reference evidence="3 4" key="1">
    <citation type="journal article" date="2015" name="Nature">
        <title>rRNA introns, odd ribosomes, and small enigmatic genomes across a large radiation of phyla.</title>
        <authorList>
            <person name="Brown C.T."/>
            <person name="Hug L.A."/>
            <person name="Thomas B.C."/>
            <person name="Sharon I."/>
            <person name="Castelle C.J."/>
            <person name="Singh A."/>
            <person name="Wilkins M.J."/>
            <person name="Williams K.H."/>
            <person name="Banfield J.F."/>
        </authorList>
    </citation>
    <scope>NUCLEOTIDE SEQUENCE [LARGE SCALE GENOMIC DNA]</scope>
</reference>
<feature type="region of interest" description="Disordered" evidence="1">
    <location>
        <begin position="268"/>
        <end position="289"/>
    </location>
</feature>
<evidence type="ECO:0000256" key="1">
    <source>
        <dbReference type="SAM" id="MobiDB-lite"/>
    </source>
</evidence>
<feature type="chain" id="PRO_5002536538" description="Apple domain-containing protein" evidence="2">
    <location>
        <begin position="24"/>
        <end position="289"/>
    </location>
</feature>
<evidence type="ECO:0000313" key="4">
    <source>
        <dbReference type="Proteomes" id="UP000034894"/>
    </source>
</evidence>
<protein>
    <recommendedName>
        <fullName evidence="5">Apple domain-containing protein</fullName>
    </recommendedName>
</protein>
<comment type="caution">
    <text evidence="3">The sequence shown here is derived from an EMBL/GenBank/DDBJ whole genome shotgun (WGS) entry which is preliminary data.</text>
</comment>
<dbReference type="EMBL" id="LCFP01000014">
    <property type="protein sequence ID" value="KKS95734.1"/>
    <property type="molecule type" value="Genomic_DNA"/>
</dbReference>
<dbReference type="STRING" id="1618443.UV73_C0014G0011"/>
<evidence type="ECO:0008006" key="5">
    <source>
        <dbReference type="Google" id="ProtNLM"/>
    </source>
</evidence>
<organism evidence="3 4">
    <name type="scientific">Candidatus Gottesmanbacteria bacterium GW2011_GWA2_43_14</name>
    <dbReference type="NCBI Taxonomy" id="1618443"/>
    <lineage>
        <taxon>Bacteria</taxon>
        <taxon>Candidatus Gottesmaniibacteriota</taxon>
    </lineage>
</organism>
<evidence type="ECO:0000256" key="2">
    <source>
        <dbReference type="SAM" id="SignalP"/>
    </source>
</evidence>
<name>A0A0G1DDP9_9BACT</name>
<dbReference type="Proteomes" id="UP000034894">
    <property type="component" value="Unassembled WGS sequence"/>
</dbReference>
<keyword evidence="2" id="KW-0732">Signal</keyword>
<evidence type="ECO:0000313" key="3">
    <source>
        <dbReference type="EMBL" id="KKS95734.1"/>
    </source>
</evidence>
<sequence length="289" mass="31982">MKILKLILSAFFLGILFVPAVSAAPRYPIRDLDGCRDAKECSLYCEVPQNMPACWSYAKHILHGNVLGETTVADTATAELKKITFPVEELGNCKTITECRKYCSDTENHSICSEFALKQKLIKPKYRTLTSAVLNAARKELGCTSTASCYQFCLLDENRETCQAFGTKNNLVKKTVIKTSSIAPEVFAKTRQELGCTNETSCRNVCNHPDNREKCGLFARKYPIRSSAKKTATASADLGCTTEEECRKMCEENPDACPGFPQKEIPSFDRLPTKAAGTVVETEEDGSRL</sequence>
<accession>A0A0G1DDP9</accession>
<dbReference type="AlphaFoldDB" id="A0A0G1DDP9"/>
<proteinExistence type="predicted"/>
<feature type="signal peptide" evidence="2">
    <location>
        <begin position="1"/>
        <end position="23"/>
    </location>
</feature>